<feature type="domain" description="Glycosyl transferase family 1" evidence="2">
    <location>
        <begin position="3"/>
        <end position="156"/>
    </location>
</feature>
<evidence type="ECO:0000313" key="4">
    <source>
        <dbReference type="Proteomes" id="UP001156903"/>
    </source>
</evidence>
<dbReference type="Gene3D" id="3.40.50.2000">
    <property type="entry name" value="Glycogen Phosphorylase B"/>
    <property type="match status" value="1"/>
</dbReference>
<comment type="caution">
    <text evidence="3">The sequence shown here is derived from an EMBL/GenBank/DDBJ whole genome shotgun (WGS) entry which is preliminary data.</text>
</comment>
<protein>
    <recommendedName>
        <fullName evidence="2">Glycosyl transferase family 1 domain-containing protein</fullName>
    </recommendedName>
</protein>
<sequence length="185" mass="21111">MFIGHLSNLSFEKGLKEVIDTYEQLVEEGILNIKLILAGPVENEASEEFLNLAMLRNPKGIQYLGPVYDREKFSFYQSIDLFLFPTNYKNEAQPNVVFEALSHNVPVIATDRGCLRSDLSNTIAAAIFDRESFVSRTKQFIKEIISSPETLEARRSAAHVFISAEHEKSRHDHNELIMEILHETI</sequence>
<evidence type="ECO:0000256" key="1">
    <source>
        <dbReference type="ARBA" id="ARBA00022679"/>
    </source>
</evidence>
<proteinExistence type="predicted"/>
<dbReference type="InterPro" id="IPR001296">
    <property type="entry name" value="Glyco_trans_1"/>
</dbReference>
<evidence type="ECO:0000259" key="2">
    <source>
        <dbReference type="Pfam" id="PF00534"/>
    </source>
</evidence>
<keyword evidence="4" id="KW-1185">Reference proteome</keyword>
<organism evidence="3 4">
    <name type="scientific">Hydrogenophaga electricum</name>
    <dbReference type="NCBI Taxonomy" id="1230953"/>
    <lineage>
        <taxon>Bacteria</taxon>
        <taxon>Pseudomonadati</taxon>
        <taxon>Pseudomonadota</taxon>
        <taxon>Betaproteobacteria</taxon>
        <taxon>Burkholderiales</taxon>
        <taxon>Comamonadaceae</taxon>
        <taxon>Hydrogenophaga</taxon>
    </lineage>
</organism>
<gene>
    <name evidence="3" type="ORF">GCM10007935_33120</name>
</gene>
<dbReference type="Pfam" id="PF00534">
    <property type="entry name" value="Glycos_transf_1"/>
    <property type="match status" value="1"/>
</dbReference>
<accession>A0ABQ6C791</accession>
<name>A0ABQ6C791_9BURK</name>
<dbReference type="PANTHER" id="PTHR46401:SF2">
    <property type="entry name" value="GLYCOSYLTRANSFERASE WBBK-RELATED"/>
    <property type="match status" value="1"/>
</dbReference>
<keyword evidence="1" id="KW-0808">Transferase</keyword>
<evidence type="ECO:0000313" key="3">
    <source>
        <dbReference type="EMBL" id="GLS15875.1"/>
    </source>
</evidence>
<dbReference type="PANTHER" id="PTHR46401">
    <property type="entry name" value="GLYCOSYLTRANSFERASE WBBK-RELATED"/>
    <property type="match status" value="1"/>
</dbReference>
<reference evidence="4" key="1">
    <citation type="journal article" date="2019" name="Int. J. Syst. Evol. Microbiol.">
        <title>The Global Catalogue of Microorganisms (GCM) 10K type strain sequencing project: providing services to taxonomists for standard genome sequencing and annotation.</title>
        <authorList>
            <consortium name="The Broad Institute Genomics Platform"/>
            <consortium name="The Broad Institute Genome Sequencing Center for Infectious Disease"/>
            <person name="Wu L."/>
            <person name="Ma J."/>
        </authorList>
    </citation>
    <scope>NUCLEOTIDE SEQUENCE [LARGE SCALE GENOMIC DNA]</scope>
    <source>
        <strain evidence="4">NBRC 109341</strain>
    </source>
</reference>
<dbReference type="Proteomes" id="UP001156903">
    <property type="component" value="Unassembled WGS sequence"/>
</dbReference>
<dbReference type="SUPFAM" id="SSF53756">
    <property type="entry name" value="UDP-Glycosyltransferase/glycogen phosphorylase"/>
    <property type="match status" value="1"/>
</dbReference>
<dbReference type="EMBL" id="BSPB01000036">
    <property type="protein sequence ID" value="GLS15875.1"/>
    <property type="molecule type" value="Genomic_DNA"/>
</dbReference>